<evidence type="ECO:0000313" key="1">
    <source>
        <dbReference type="EMBL" id="CAE27715.1"/>
    </source>
</evidence>
<sequence length="119" mass="13336">MFLGVKRCGGRVQRQKTCLVLDTERYRYQKFMSDIAGQDIQAHGGEQRRAIAAVRNWLRTASGRTLPGGAEVFRRYQLFERALPQVCGHAELDPAEVTFADFVSLAVEWLKVDLPAAGP</sequence>
<reference evidence="1" key="1">
    <citation type="journal article" date="2004" name="Nat. Biotechnol.">
        <title>Complete genome sequence of the metabolically versatile photosynthetic bacterium Rhodopseudomonas palustris.</title>
        <authorList>
            <person name="Larimer F.W."/>
            <person name="Chain P."/>
            <person name="Hauser L."/>
            <person name="Lamerdin J."/>
            <person name="Malfatti S."/>
            <person name="Do L."/>
            <person name="Land M.L."/>
            <person name="Pelletier D.A."/>
            <person name="Beatty J.T."/>
            <person name="Lang A.S."/>
            <person name="Tabita F.R."/>
            <person name="Gibson J.L."/>
            <person name="Hanson T.E."/>
            <person name="Bobst C."/>
            <person name="Torres J.L."/>
            <person name="Peres C."/>
            <person name="Harrison F.H."/>
            <person name="Gibson J."/>
            <person name="Harwood C.S."/>
        </authorList>
    </citation>
    <scope>NUCLEOTIDE SEQUENCE [LARGE SCALE GENOMIC DNA]</scope>
    <source>
        <strain evidence="1">CGA009</strain>
    </source>
</reference>
<dbReference type="eggNOG" id="ENOG5031E40">
    <property type="taxonomic scope" value="Bacteria"/>
</dbReference>
<dbReference type="AlphaFoldDB" id="Q6N7I3"/>
<accession>Q6N7I3</accession>
<dbReference type="EMBL" id="BX572600">
    <property type="protein sequence ID" value="CAE27715.1"/>
    <property type="molecule type" value="Genomic_DNA"/>
</dbReference>
<proteinExistence type="predicted"/>
<name>Q6N7I3_RHOPA</name>
<organism evidence="1">
    <name type="scientific">Rhodopseudomonas palustris (strain ATCC BAA-98 / CGA009)</name>
    <dbReference type="NCBI Taxonomy" id="258594"/>
    <lineage>
        <taxon>Bacteria</taxon>
        <taxon>Pseudomonadati</taxon>
        <taxon>Pseudomonadota</taxon>
        <taxon>Alphaproteobacteria</taxon>
        <taxon>Hyphomicrobiales</taxon>
        <taxon>Nitrobacteraceae</taxon>
        <taxon>Rhodopseudomonas</taxon>
    </lineage>
</organism>
<dbReference type="HOGENOM" id="CLU_2059595_0_0_5"/>
<dbReference type="STRING" id="258594.RPA2274"/>
<gene>
    <name evidence="1" type="ordered locus">RPA2274</name>
</gene>
<protein>
    <submittedName>
        <fullName evidence="1">Uncharacterized protein</fullName>
    </submittedName>
</protein>